<gene>
    <name evidence="2" type="ORF">BECKMB1821H_GA0114242_107218</name>
    <name evidence="1" type="ORF">BECKMB1821I_GA0114274_106118</name>
</gene>
<proteinExistence type="predicted"/>
<sequence length="75" mass="8699">MASRVQFRLCVRFLPAVRARNQMPFQDLPESPIEDGRGYPRRCNRLLGMAWQKSKGREWRCQGWGGPALGARMFC</sequence>
<dbReference type="AlphaFoldDB" id="A0A450XXU4"/>
<evidence type="ECO:0000313" key="1">
    <source>
        <dbReference type="EMBL" id="VFK34119.1"/>
    </source>
</evidence>
<name>A0A450XXU4_9GAMM</name>
<dbReference type="EMBL" id="CAADFQ010000061">
    <property type="protein sequence ID" value="VFK34119.1"/>
    <property type="molecule type" value="Genomic_DNA"/>
</dbReference>
<reference evidence="1" key="1">
    <citation type="submission" date="2019-02" db="EMBL/GenBank/DDBJ databases">
        <authorList>
            <person name="Gruber-Vodicka R. H."/>
            <person name="Seah K. B. B."/>
        </authorList>
    </citation>
    <scope>NUCLEOTIDE SEQUENCE</scope>
    <source>
        <strain evidence="2">BECK_BZ198</strain>
        <strain evidence="1">BECK_BZ199</strain>
    </source>
</reference>
<organism evidence="1">
    <name type="scientific">Candidatus Kentrum sp. MB</name>
    <dbReference type="NCBI Taxonomy" id="2138164"/>
    <lineage>
        <taxon>Bacteria</taxon>
        <taxon>Pseudomonadati</taxon>
        <taxon>Pseudomonadota</taxon>
        <taxon>Gammaproteobacteria</taxon>
        <taxon>Candidatus Kentrum</taxon>
    </lineage>
</organism>
<accession>A0A450XXU4</accession>
<protein>
    <submittedName>
        <fullName evidence="1">Uncharacterized protein</fullName>
    </submittedName>
</protein>
<evidence type="ECO:0000313" key="2">
    <source>
        <dbReference type="EMBL" id="VFK76753.1"/>
    </source>
</evidence>
<dbReference type="EMBL" id="CAADGH010000072">
    <property type="protein sequence ID" value="VFK76753.1"/>
    <property type="molecule type" value="Genomic_DNA"/>
</dbReference>